<dbReference type="PATRIC" id="fig|1173027.3.peg.2887"/>
<evidence type="ECO:0000259" key="2">
    <source>
        <dbReference type="Pfam" id="PF03787"/>
    </source>
</evidence>
<dbReference type="AlphaFoldDB" id="K9WF37"/>
<proteinExistence type="predicted"/>
<dbReference type="Proteomes" id="UP000010471">
    <property type="component" value="Chromosome"/>
</dbReference>
<evidence type="ECO:0000256" key="1">
    <source>
        <dbReference type="ARBA" id="ARBA00023118"/>
    </source>
</evidence>
<dbReference type="EMBL" id="CP003630">
    <property type="protein sequence ID" value="AFZ18416.1"/>
    <property type="molecule type" value="Genomic_DNA"/>
</dbReference>
<dbReference type="Pfam" id="PF03787">
    <property type="entry name" value="RAMPs"/>
    <property type="match status" value="1"/>
</dbReference>
<keyword evidence="4" id="KW-1185">Reference proteome</keyword>
<dbReference type="OrthoDB" id="482771at2"/>
<dbReference type="STRING" id="1173027.Mic7113_2626"/>
<keyword evidence="1" id="KW-0051">Antiviral defense</keyword>
<accession>K9WF37</accession>
<reference evidence="3 4" key="1">
    <citation type="submission" date="2012-06" db="EMBL/GenBank/DDBJ databases">
        <title>Finished chromosome of genome of Microcoleus sp. PCC 7113.</title>
        <authorList>
            <consortium name="US DOE Joint Genome Institute"/>
            <person name="Gugger M."/>
            <person name="Coursin T."/>
            <person name="Rippka R."/>
            <person name="Tandeau De Marsac N."/>
            <person name="Huntemann M."/>
            <person name="Wei C.-L."/>
            <person name="Han J."/>
            <person name="Detter J.C."/>
            <person name="Han C."/>
            <person name="Tapia R."/>
            <person name="Chen A."/>
            <person name="Kyrpides N."/>
            <person name="Mavromatis K."/>
            <person name="Markowitz V."/>
            <person name="Szeto E."/>
            <person name="Ivanova N."/>
            <person name="Pagani I."/>
            <person name="Pati A."/>
            <person name="Goodwin L."/>
            <person name="Nordberg H.P."/>
            <person name="Cantor M.N."/>
            <person name="Hua S.X."/>
            <person name="Woyke T."/>
            <person name="Kerfeld C.A."/>
        </authorList>
    </citation>
    <scope>NUCLEOTIDE SEQUENCE [LARGE SCALE GENOMIC DNA]</scope>
    <source>
        <strain evidence="3 4">PCC 7113</strain>
    </source>
</reference>
<feature type="domain" description="CRISPR type III-associated protein" evidence="2">
    <location>
        <begin position="23"/>
        <end position="227"/>
    </location>
</feature>
<evidence type="ECO:0000313" key="4">
    <source>
        <dbReference type="Proteomes" id="UP000010471"/>
    </source>
</evidence>
<sequence length="582" mass="65851">MKAVTFLLHTQQPILATSLQGDPNSDVSYPYIPGSMIRGVLISRYLNALKRHGLQETDDILDTQRFPDVTRLFFDDEKTRYLNAYPTGINRKRTLPVPRSWYKDKGVEFSETEDKKVKVYDFSKIPVDEREEDLSPKLLDEKLCTVDDEDVLLYKVKRRINIHNQRDRKKGRGTEGNGAVFSYDAIDAKQTFHAVVLCDSENDKSIIESLLQPQDIWLGGSQSAGYGHTIIELVQNNGDWHETGVPIEERIKRNEDLTITLLSDTIVRNDCGQVVADPEVLCQLLSKVLAVDIQFKKIKYRNESGEEKEIEDGIYTSSTIVGGFNRKWGLPLPQIPALAAGSVFVVNKVELDLQKIKTLEEHGIGERKVDGFGRFVVNWLDDEQTEYNAKLPQSEARAVSTTEPLAPASLKIATNIATRIVRKKLDELLSKQISSIELLKKDKISNSQLARLMIVTRKALSELDIENEKPEAERKTILELAKPVRDLLSNLPSNARNQFESIRLSTGERLDEKIQNWLDSPDSWLNNSWRSDSQTKSFMTSGKPTVSIAGVPQGFDNYVALEYSLRLIMAVAKKTIKEKSND</sequence>
<protein>
    <submittedName>
        <fullName evidence="3">RAMP superfamily protein</fullName>
    </submittedName>
</protein>
<gene>
    <name evidence="3" type="ORF">Mic7113_2626</name>
</gene>
<dbReference type="GO" id="GO:0051607">
    <property type="term" value="P:defense response to virus"/>
    <property type="evidence" value="ECO:0007669"/>
    <property type="project" value="UniProtKB-KW"/>
</dbReference>
<dbReference type="RefSeq" id="WP_015182565.1">
    <property type="nucleotide sequence ID" value="NC_019738.1"/>
</dbReference>
<dbReference type="HOGENOM" id="CLU_512717_0_0_3"/>
<name>K9WF37_9CYAN</name>
<evidence type="ECO:0000313" key="3">
    <source>
        <dbReference type="EMBL" id="AFZ18416.1"/>
    </source>
</evidence>
<dbReference type="KEGG" id="mic:Mic7113_2626"/>
<dbReference type="InterPro" id="IPR005537">
    <property type="entry name" value="RAMP_III_fam"/>
</dbReference>
<dbReference type="eggNOG" id="COG1336">
    <property type="taxonomic scope" value="Bacteria"/>
</dbReference>
<organism evidence="3 4">
    <name type="scientific">Allocoleopsis franciscana PCC 7113</name>
    <dbReference type="NCBI Taxonomy" id="1173027"/>
    <lineage>
        <taxon>Bacteria</taxon>
        <taxon>Bacillati</taxon>
        <taxon>Cyanobacteriota</taxon>
        <taxon>Cyanophyceae</taxon>
        <taxon>Coleofasciculales</taxon>
        <taxon>Coleofasciculaceae</taxon>
        <taxon>Allocoleopsis</taxon>
        <taxon>Allocoleopsis franciscana</taxon>
    </lineage>
</organism>